<proteinExistence type="predicted"/>
<evidence type="ECO:0000256" key="1">
    <source>
        <dbReference type="SAM" id="MobiDB-lite"/>
    </source>
</evidence>
<dbReference type="SUPFAM" id="SSF48452">
    <property type="entry name" value="TPR-like"/>
    <property type="match status" value="1"/>
</dbReference>
<gene>
    <name evidence="3" type="ORF">AC812_05755</name>
</gene>
<name>A0A0P6X961_9CHLR</name>
<dbReference type="RefSeq" id="WP_061912871.1">
    <property type="nucleotide sequence ID" value="NZ_DF967971.1"/>
</dbReference>
<accession>A0A0P6X961</accession>
<feature type="region of interest" description="Disordered" evidence="1">
    <location>
        <begin position="73"/>
        <end position="107"/>
    </location>
</feature>
<dbReference type="InterPro" id="IPR039564">
    <property type="entry name" value="Peptidase_C39-like"/>
</dbReference>
<feature type="compositionally biased region" description="Low complexity" evidence="1">
    <location>
        <begin position="75"/>
        <end position="103"/>
    </location>
</feature>
<keyword evidence="4" id="KW-1185">Reference proteome</keyword>
<evidence type="ECO:0000259" key="2">
    <source>
        <dbReference type="Pfam" id="PF13529"/>
    </source>
</evidence>
<evidence type="ECO:0000313" key="3">
    <source>
        <dbReference type="EMBL" id="KPL76795.1"/>
    </source>
</evidence>
<sequence>MISKRKTILWIFVAGLFACGLLFAVPSLRGRVVSNLNELRVQARYALNPPQQAVFVPEEAVATMVDATMQAFSRTSTPTASPTAAPSTATPTPQFTSTPTQTPTPLPERITLSGVRYQDQHGLWNYCAPANLAMGLSYWGWQGERTDVGPLLKPFEKDKNVMPYEMADYVQTHTNLNALIRHGGTLDTLKKLIAAGFVPLIEKGIVIRDINGKLGWMGHYSTITGYDDTNNVFITQDSYFQPDFKVSYDDLLWQWRSFNYIFLVIYPPEREAELLDLLGPYADPQTAFQIAAQTAAEEAVRLDGVEKFFAYFNRGTSLVNLQDYAGAASTYDQAFALMAALPEKDRPWRMMWYQTGPYFAYYYTGRYQDVEGLATTTIEAAAEPFLEESFVWRARARLALGNRAGAAEDVRKALEYHPGFAPAVELANLLGLQP</sequence>
<protein>
    <recommendedName>
        <fullName evidence="2">Peptidase C39-like domain-containing protein</fullName>
    </recommendedName>
</protein>
<dbReference type="OrthoDB" id="147016at2"/>
<dbReference type="Proteomes" id="UP000050514">
    <property type="component" value="Unassembled WGS sequence"/>
</dbReference>
<dbReference type="AlphaFoldDB" id="A0A0P6X961"/>
<comment type="caution">
    <text evidence="3">The sequence shown here is derived from an EMBL/GenBank/DDBJ whole genome shotgun (WGS) entry which is preliminary data.</text>
</comment>
<evidence type="ECO:0000313" key="4">
    <source>
        <dbReference type="Proteomes" id="UP000050514"/>
    </source>
</evidence>
<dbReference type="Pfam" id="PF13529">
    <property type="entry name" value="Peptidase_C39_2"/>
    <property type="match status" value="1"/>
</dbReference>
<dbReference type="PROSITE" id="PS51257">
    <property type="entry name" value="PROKAR_LIPOPROTEIN"/>
    <property type="match status" value="1"/>
</dbReference>
<dbReference type="EMBL" id="LGHJ01000011">
    <property type="protein sequence ID" value="KPL76795.1"/>
    <property type="molecule type" value="Genomic_DNA"/>
</dbReference>
<dbReference type="InterPro" id="IPR011990">
    <property type="entry name" value="TPR-like_helical_dom_sf"/>
</dbReference>
<dbReference type="STRING" id="360411.AC812_05755"/>
<organism evidence="3 4">
    <name type="scientific">Bellilinea caldifistulae</name>
    <dbReference type="NCBI Taxonomy" id="360411"/>
    <lineage>
        <taxon>Bacteria</taxon>
        <taxon>Bacillati</taxon>
        <taxon>Chloroflexota</taxon>
        <taxon>Anaerolineae</taxon>
        <taxon>Anaerolineales</taxon>
        <taxon>Anaerolineaceae</taxon>
        <taxon>Bellilinea</taxon>
    </lineage>
</organism>
<dbReference type="Gene3D" id="3.90.70.10">
    <property type="entry name" value="Cysteine proteinases"/>
    <property type="match status" value="1"/>
</dbReference>
<dbReference type="Gene3D" id="1.25.40.10">
    <property type="entry name" value="Tetratricopeptide repeat domain"/>
    <property type="match status" value="1"/>
</dbReference>
<reference evidence="3 4" key="1">
    <citation type="submission" date="2015-07" db="EMBL/GenBank/DDBJ databases">
        <title>Draft genome of Bellilinea caldifistulae DSM 17877.</title>
        <authorList>
            <person name="Hemp J."/>
            <person name="Ward L.M."/>
            <person name="Pace L.A."/>
            <person name="Fischer W.W."/>
        </authorList>
    </citation>
    <scope>NUCLEOTIDE SEQUENCE [LARGE SCALE GENOMIC DNA]</scope>
    <source>
        <strain evidence="3 4">GOMI-1</strain>
    </source>
</reference>
<feature type="domain" description="Peptidase C39-like" evidence="2">
    <location>
        <begin position="114"/>
        <end position="239"/>
    </location>
</feature>